<dbReference type="AlphaFoldDB" id="A0A0B5AIF6"/>
<organism evidence="2 3">
    <name type="scientific">Jeotgalibacillus malaysiensis</name>
    <dbReference type="NCBI Taxonomy" id="1508404"/>
    <lineage>
        <taxon>Bacteria</taxon>
        <taxon>Bacillati</taxon>
        <taxon>Bacillota</taxon>
        <taxon>Bacilli</taxon>
        <taxon>Bacillales</taxon>
        <taxon>Caryophanaceae</taxon>
        <taxon>Jeotgalibacillus</taxon>
    </lineage>
</organism>
<evidence type="ECO:0000313" key="2">
    <source>
        <dbReference type="EMBL" id="AJD90170.1"/>
    </source>
</evidence>
<proteinExistence type="predicted"/>
<dbReference type="EMBL" id="CP009416">
    <property type="protein sequence ID" value="AJD90170.1"/>
    <property type="molecule type" value="Genomic_DNA"/>
</dbReference>
<evidence type="ECO:0000313" key="3">
    <source>
        <dbReference type="Proteomes" id="UP000031449"/>
    </source>
</evidence>
<sequence>MRSMKRLTARGQESAVLHGEGQRFSKAHPPHPIHKMST</sequence>
<dbReference type="STRING" id="1508404.JMA_08530"/>
<gene>
    <name evidence="2" type="ORF">JMA_08530</name>
</gene>
<dbReference type="HOGENOM" id="CLU_3328856_0_0_9"/>
<dbReference type="Proteomes" id="UP000031449">
    <property type="component" value="Chromosome"/>
</dbReference>
<keyword evidence="3" id="KW-1185">Reference proteome</keyword>
<reference evidence="2 3" key="1">
    <citation type="submission" date="2014-08" db="EMBL/GenBank/DDBJ databases">
        <title>Complete genome of a marine bacteria Jeotgalibacillus malaysiensis.</title>
        <authorList>
            <person name="Yaakop A.S."/>
            <person name="Chan K.-G."/>
            <person name="Goh K.M."/>
        </authorList>
    </citation>
    <scope>NUCLEOTIDE SEQUENCE [LARGE SCALE GENOMIC DNA]</scope>
    <source>
        <strain evidence="2 3">D5</strain>
    </source>
</reference>
<protein>
    <submittedName>
        <fullName evidence="2">Uncharacterized protein</fullName>
    </submittedName>
</protein>
<dbReference type="KEGG" id="jeo:JMA_08530"/>
<feature type="compositionally biased region" description="Basic residues" evidence="1">
    <location>
        <begin position="25"/>
        <end position="38"/>
    </location>
</feature>
<feature type="region of interest" description="Disordered" evidence="1">
    <location>
        <begin position="1"/>
        <end position="38"/>
    </location>
</feature>
<accession>A0A0B5AIF6</accession>
<name>A0A0B5AIF6_9BACL</name>
<dbReference type="BioCyc" id="JESP1508404:G14D9-10085-MONOMER"/>
<evidence type="ECO:0000256" key="1">
    <source>
        <dbReference type="SAM" id="MobiDB-lite"/>
    </source>
</evidence>